<keyword evidence="2" id="KW-1185">Reference proteome</keyword>
<dbReference type="AlphaFoldDB" id="A0A139IEA3"/>
<comment type="caution">
    <text evidence="1">The sequence shown here is derived from an EMBL/GenBank/DDBJ whole genome shotgun (WGS) entry which is preliminary data.</text>
</comment>
<dbReference type="OrthoDB" id="3646160at2759"/>
<proteinExistence type="predicted"/>
<sequence length="324" mass="35282">MPPPAFKPKLILKHTKNAAKGGFKLTIKGKKALDTPSAGKAEGTTIFASDPPPPYFPFLGLPSEMRNDVYKILLTHDKAAGFRAQPAILRANRQIHDEASGFIYSESVATIKVSGSYMGGVVVSGDVVNNLYNSHSKFPLAQDSASAFGFDDPIKEHSALWPSYLSEIPELHLEIHFDDGNPAVGTANSTWFASDLGATNRCIYSFISGRAPELNIQIHAIELSNPNIARAWENLLYPLTKIPKIYKVSTNLPADNNILDVRSSPETTFNLLSNWPTLRSLATISLNLTPYFAKPSSSGDSRTRYATTLLATSNTASSIQLKET</sequence>
<evidence type="ECO:0000313" key="2">
    <source>
        <dbReference type="Proteomes" id="UP000073492"/>
    </source>
</evidence>
<accession>A0A139IEA3</accession>
<evidence type="ECO:0000313" key="1">
    <source>
        <dbReference type="EMBL" id="KXT13051.1"/>
    </source>
</evidence>
<organism evidence="1 2">
    <name type="scientific">Pseudocercospora musae</name>
    <dbReference type="NCBI Taxonomy" id="113226"/>
    <lineage>
        <taxon>Eukaryota</taxon>
        <taxon>Fungi</taxon>
        <taxon>Dikarya</taxon>
        <taxon>Ascomycota</taxon>
        <taxon>Pezizomycotina</taxon>
        <taxon>Dothideomycetes</taxon>
        <taxon>Dothideomycetidae</taxon>
        <taxon>Mycosphaerellales</taxon>
        <taxon>Mycosphaerellaceae</taxon>
        <taxon>Pseudocercospora</taxon>
    </lineage>
</organism>
<name>A0A139IEA3_9PEZI</name>
<reference evidence="1 2" key="1">
    <citation type="submission" date="2015-07" db="EMBL/GenBank/DDBJ databases">
        <title>Comparative genomics of the Sigatoka disease complex on banana suggests a link between parallel evolutionary changes in Pseudocercospora fijiensis and Pseudocercospora eumusae and increased virulence on the banana host.</title>
        <authorList>
            <person name="Chang T.-C."/>
            <person name="Salvucci A."/>
            <person name="Crous P.W."/>
            <person name="Stergiopoulos I."/>
        </authorList>
    </citation>
    <scope>NUCLEOTIDE SEQUENCE [LARGE SCALE GENOMIC DNA]</scope>
    <source>
        <strain evidence="1 2">CBS 116634</strain>
    </source>
</reference>
<protein>
    <submittedName>
        <fullName evidence="1">Uncharacterized protein</fullName>
    </submittedName>
</protein>
<gene>
    <name evidence="1" type="ORF">AC579_3460</name>
</gene>
<dbReference type="Proteomes" id="UP000073492">
    <property type="component" value="Unassembled WGS sequence"/>
</dbReference>
<dbReference type="EMBL" id="LFZO01000131">
    <property type="protein sequence ID" value="KXT13051.1"/>
    <property type="molecule type" value="Genomic_DNA"/>
</dbReference>